<accession>A0A9Q9AYY0</accession>
<keyword evidence="3" id="KW-1185">Reference proteome</keyword>
<sequence length="207" mass="23341">MDFLTGSLARMTAADAVAGSDTPEEDGTTSEPDQRLFREPPKQSAVLKVFGTVELLENILILTFEGTTFAETRSRDLRWLLCAHRVNHTCKETMTRSPRIQRALWFQQDPDAPSEAAGAHINPICFPDRNKNYMIPNFFCPPKGHGHESWRKMLAARIYDGEDFIEVSDQKETSGQHNTVYCDDTTTLDYVVRAYAAKVGGRWGVKI</sequence>
<evidence type="ECO:0000256" key="1">
    <source>
        <dbReference type="SAM" id="MobiDB-lite"/>
    </source>
</evidence>
<evidence type="ECO:0000313" key="2">
    <source>
        <dbReference type="EMBL" id="USW57729.1"/>
    </source>
</evidence>
<dbReference type="AlphaFoldDB" id="A0A9Q9AYY0"/>
<dbReference type="EMBL" id="CP099427">
    <property type="protein sequence ID" value="USW57729.1"/>
    <property type="molecule type" value="Genomic_DNA"/>
</dbReference>
<protein>
    <submittedName>
        <fullName evidence="2">Uncharacterized protein</fullName>
    </submittedName>
</protein>
<organism evidence="2 3">
    <name type="scientific">Septoria linicola</name>
    <dbReference type="NCBI Taxonomy" id="215465"/>
    <lineage>
        <taxon>Eukaryota</taxon>
        <taxon>Fungi</taxon>
        <taxon>Dikarya</taxon>
        <taxon>Ascomycota</taxon>
        <taxon>Pezizomycotina</taxon>
        <taxon>Dothideomycetes</taxon>
        <taxon>Dothideomycetidae</taxon>
        <taxon>Mycosphaerellales</taxon>
        <taxon>Mycosphaerellaceae</taxon>
        <taxon>Septoria</taxon>
    </lineage>
</organism>
<gene>
    <name evidence="2" type="ORF">Slin15195_G110480</name>
</gene>
<feature type="region of interest" description="Disordered" evidence="1">
    <location>
        <begin position="14"/>
        <end position="36"/>
    </location>
</feature>
<reference evidence="2" key="1">
    <citation type="submission" date="2022-06" db="EMBL/GenBank/DDBJ databases">
        <title>Complete genome sequences of two strains of the flax pathogen Septoria linicola.</title>
        <authorList>
            <person name="Lapalu N."/>
            <person name="Simon A."/>
            <person name="Demenou B."/>
            <person name="Paumier D."/>
            <person name="Guillot M.-P."/>
            <person name="Gout L."/>
            <person name="Valade R."/>
        </authorList>
    </citation>
    <scope>NUCLEOTIDE SEQUENCE</scope>
    <source>
        <strain evidence="2">SE15195</strain>
    </source>
</reference>
<proteinExistence type="predicted"/>
<name>A0A9Q9AYY0_9PEZI</name>
<evidence type="ECO:0000313" key="3">
    <source>
        <dbReference type="Proteomes" id="UP001056384"/>
    </source>
</evidence>
<dbReference type="Proteomes" id="UP001056384">
    <property type="component" value="Chromosome 10"/>
</dbReference>